<dbReference type="Proteomes" id="UP000008237">
    <property type="component" value="Unassembled WGS sequence"/>
</dbReference>
<keyword evidence="3" id="KW-1185">Reference proteome</keyword>
<dbReference type="InterPro" id="IPR045851">
    <property type="entry name" value="AMP-bd_C_sf"/>
</dbReference>
<evidence type="ECO:0000313" key="2">
    <source>
        <dbReference type="EMBL" id="EFN78203.1"/>
    </source>
</evidence>
<protein>
    <recommendedName>
        <fullName evidence="1">acetate--CoA ligase</fullName>
        <ecNumber evidence="1">6.2.1.1</ecNumber>
    </recommendedName>
</protein>
<dbReference type="PANTHER" id="PTHR43347:SF3">
    <property type="entry name" value="ACYL-COA SYNTHETASE SHORT-CHAIN FAMILY MEMBER 3, MITOCHONDRIAL"/>
    <property type="match status" value="1"/>
</dbReference>
<dbReference type="EMBL" id="GL451937">
    <property type="protein sequence ID" value="EFN78203.1"/>
    <property type="molecule type" value="Genomic_DNA"/>
</dbReference>
<dbReference type="GO" id="GO:0003987">
    <property type="term" value="F:acetate-CoA ligase activity"/>
    <property type="evidence" value="ECO:0007669"/>
    <property type="project" value="UniProtKB-EC"/>
</dbReference>
<sequence>MMGPIASFRVAAAITALPRTRSGKIIRKSIASLARSKQVKISSTIEDPTVFHEIKEVLQKLGYAKLAPDPQ</sequence>
<dbReference type="GO" id="GO:0005759">
    <property type="term" value="C:mitochondrial matrix"/>
    <property type="evidence" value="ECO:0007669"/>
    <property type="project" value="TreeGrafter"/>
</dbReference>
<evidence type="ECO:0000313" key="3">
    <source>
        <dbReference type="Proteomes" id="UP000008237"/>
    </source>
</evidence>
<accession>E2C1M7</accession>
<dbReference type="InParanoid" id="E2C1M7"/>
<reference evidence="2 3" key="1">
    <citation type="journal article" date="2010" name="Science">
        <title>Genomic comparison of the ants Camponotus floridanus and Harpegnathos saltator.</title>
        <authorList>
            <person name="Bonasio R."/>
            <person name="Zhang G."/>
            <person name="Ye C."/>
            <person name="Mutti N.S."/>
            <person name="Fang X."/>
            <person name="Qin N."/>
            <person name="Donahue G."/>
            <person name="Yang P."/>
            <person name="Li Q."/>
            <person name="Li C."/>
            <person name="Zhang P."/>
            <person name="Huang Z."/>
            <person name="Berger S.L."/>
            <person name="Reinberg D."/>
            <person name="Wang J."/>
            <person name="Liebig J."/>
        </authorList>
    </citation>
    <scope>NUCLEOTIDE SEQUENCE [LARGE SCALE GENOMIC DNA]</scope>
    <source>
        <strain evidence="2 3">R22 G/1</strain>
    </source>
</reference>
<dbReference type="Gene3D" id="3.30.300.30">
    <property type="match status" value="1"/>
</dbReference>
<evidence type="ECO:0000256" key="1">
    <source>
        <dbReference type="ARBA" id="ARBA00013275"/>
    </source>
</evidence>
<dbReference type="EC" id="6.2.1.1" evidence="1"/>
<dbReference type="STRING" id="610380.E2C1M7"/>
<dbReference type="OrthoDB" id="1706066at2759"/>
<organism evidence="3">
    <name type="scientific">Harpegnathos saltator</name>
    <name type="common">Jerdon's jumping ant</name>
    <dbReference type="NCBI Taxonomy" id="610380"/>
    <lineage>
        <taxon>Eukaryota</taxon>
        <taxon>Metazoa</taxon>
        <taxon>Ecdysozoa</taxon>
        <taxon>Arthropoda</taxon>
        <taxon>Hexapoda</taxon>
        <taxon>Insecta</taxon>
        <taxon>Pterygota</taxon>
        <taxon>Neoptera</taxon>
        <taxon>Endopterygota</taxon>
        <taxon>Hymenoptera</taxon>
        <taxon>Apocrita</taxon>
        <taxon>Aculeata</taxon>
        <taxon>Formicoidea</taxon>
        <taxon>Formicidae</taxon>
        <taxon>Ponerinae</taxon>
        <taxon>Ponerini</taxon>
        <taxon>Harpegnathos</taxon>
    </lineage>
</organism>
<dbReference type="AlphaFoldDB" id="E2C1M7"/>
<gene>
    <name evidence="2" type="ORF">EAI_08179</name>
</gene>
<proteinExistence type="predicted"/>
<name>E2C1M7_HARSA</name>
<dbReference type="GO" id="GO:0050218">
    <property type="term" value="F:propionate-CoA ligase activity"/>
    <property type="evidence" value="ECO:0007669"/>
    <property type="project" value="TreeGrafter"/>
</dbReference>
<dbReference type="PANTHER" id="PTHR43347">
    <property type="entry name" value="ACYL-COA SYNTHETASE"/>
    <property type="match status" value="1"/>
</dbReference>